<name>A0ABQ3T4I7_9ACTN</name>
<protein>
    <submittedName>
        <fullName evidence="2">Uncharacterized protein</fullName>
    </submittedName>
</protein>
<keyword evidence="3" id="KW-1185">Reference proteome</keyword>
<evidence type="ECO:0000313" key="3">
    <source>
        <dbReference type="Proteomes" id="UP000608522"/>
    </source>
</evidence>
<feature type="compositionally biased region" description="Basic and acidic residues" evidence="1">
    <location>
        <begin position="10"/>
        <end position="19"/>
    </location>
</feature>
<feature type="region of interest" description="Disordered" evidence="1">
    <location>
        <begin position="1"/>
        <end position="73"/>
    </location>
</feature>
<evidence type="ECO:0000256" key="1">
    <source>
        <dbReference type="SAM" id="MobiDB-lite"/>
    </source>
</evidence>
<reference evidence="3" key="1">
    <citation type="submission" date="2023-07" db="EMBL/GenBank/DDBJ databases">
        <title>Whole genome shotgun sequence of Streptomyces spororaveus NBRC 15456.</title>
        <authorList>
            <person name="Komaki H."/>
            <person name="Tamura T."/>
        </authorList>
    </citation>
    <scope>NUCLEOTIDE SEQUENCE [LARGE SCALE GENOMIC DNA]</scope>
    <source>
        <strain evidence="3">NBRC 15456</strain>
    </source>
</reference>
<gene>
    <name evidence="2" type="ORF">Sspor_08400</name>
</gene>
<dbReference type="RefSeq" id="WP_202197756.1">
    <property type="nucleotide sequence ID" value="NZ_BAAATO010000062.1"/>
</dbReference>
<dbReference type="EMBL" id="BNED01000005">
    <property type="protein sequence ID" value="GHI75279.1"/>
    <property type="molecule type" value="Genomic_DNA"/>
</dbReference>
<evidence type="ECO:0000313" key="2">
    <source>
        <dbReference type="EMBL" id="GHI75279.1"/>
    </source>
</evidence>
<accession>A0ABQ3T4I7</accession>
<dbReference type="Proteomes" id="UP000608522">
    <property type="component" value="Unassembled WGS sequence"/>
</dbReference>
<feature type="compositionally biased region" description="Basic and acidic residues" evidence="1">
    <location>
        <begin position="46"/>
        <end position="56"/>
    </location>
</feature>
<proteinExistence type="predicted"/>
<sequence length="73" mass="7561">MHSAPPEPELPDRVPEKRGALTPDLPPAGPSAPDLPDAAAGRPRRGSHEKGTREEGEQPAAGPGNAKPQEPTD</sequence>
<comment type="caution">
    <text evidence="2">The sequence shown here is derived from an EMBL/GenBank/DDBJ whole genome shotgun (WGS) entry which is preliminary data.</text>
</comment>
<organism evidence="2 3">
    <name type="scientific">Streptomyces spororaveus</name>
    <dbReference type="NCBI Taxonomy" id="284039"/>
    <lineage>
        <taxon>Bacteria</taxon>
        <taxon>Bacillati</taxon>
        <taxon>Actinomycetota</taxon>
        <taxon>Actinomycetes</taxon>
        <taxon>Kitasatosporales</taxon>
        <taxon>Streptomycetaceae</taxon>
        <taxon>Streptomyces</taxon>
    </lineage>
</organism>